<evidence type="ECO:0000313" key="2">
    <source>
        <dbReference type="EMBL" id="GAG92980.1"/>
    </source>
</evidence>
<name>X1BDA9_9ZZZZ</name>
<feature type="non-terminal residue" evidence="2">
    <location>
        <position position="1"/>
    </location>
</feature>
<reference evidence="2" key="1">
    <citation type="journal article" date="2014" name="Front. Microbiol.">
        <title>High frequency of phylogenetically diverse reductive dehalogenase-homologous genes in deep subseafloor sedimentary metagenomes.</title>
        <authorList>
            <person name="Kawai M."/>
            <person name="Futagami T."/>
            <person name="Toyoda A."/>
            <person name="Takaki Y."/>
            <person name="Nishi S."/>
            <person name="Hori S."/>
            <person name="Arai W."/>
            <person name="Tsubouchi T."/>
            <person name="Morono Y."/>
            <person name="Uchiyama I."/>
            <person name="Ito T."/>
            <person name="Fujiyama A."/>
            <person name="Inagaki F."/>
            <person name="Takami H."/>
        </authorList>
    </citation>
    <scope>NUCLEOTIDE SEQUENCE</scope>
    <source>
        <strain evidence="2">Expedition CK06-06</strain>
    </source>
</reference>
<feature type="non-terminal residue" evidence="2">
    <location>
        <position position="283"/>
    </location>
</feature>
<gene>
    <name evidence="2" type="ORF">S01H4_44670</name>
</gene>
<accession>X1BDA9</accession>
<dbReference type="Pfam" id="PF20208">
    <property type="entry name" value="ARPP-1"/>
    <property type="match status" value="1"/>
</dbReference>
<dbReference type="EMBL" id="BART01024794">
    <property type="protein sequence ID" value="GAG92980.1"/>
    <property type="molecule type" value="Genomic_DNA"/>
</dbReference>
<sequence length="283" mass="30773">YPIVMISESVRRIIEDYEIGEPWKLSKGAGFVLPIMGVPPFPTRNYVILQEVLDKVTFKDTGDINGVDVHNQSGSNVFLRKGTMLKGIGTQSRAPIAGVVLEPRDKMIRIPVNCIHASHGISGGSAFMVMGAAPHSVYQGLGRQSETWANISNYSARASAGIMRAGGHSAMAMAFNGRSDALVDVEESVGKFRDEVDDLLTQIPGDHVNQIGIAVFDLKGVVGVEVFDHPDSWHAFSKSITRSYSEVLTEGVSDLYEIKMDKAEPVLKDWLLKASNAERGLVS</sequence>
<comment type="caution">
    <text evidence="2">The sequence shown here is derived from an EMBL/GenBank/DDBJ whole genome shotgun (WGS) entry which is preliminary data.</text>
</comment>
<proteinExistence type="predicted"/>
<evidence type="ECO:0000259" key="1">
    <source>
        <dbReference type="Pfam" id="PF20208"/>
    </source>
</evidence>
<dbReference type="AlphaFoldDB" id="X1BDA9"/>
<organism evidence="2">
    <name type="scientific">marine sediment metagenome</name>
    <dbReference type="NCBI Taxonomy" id="412755"/>
    <lineage>
        <taxon>unclassified sequences</taxon>
        <taxon>metagenomes</taxon>
        <taxon>ecological metagenomes</taxon>
    </lineage>
</organism>
<dbReference type="InterPro" id="IPR046699">
    <property type="entry name" value="ARPP-1"/>
</dbReference>
<protein>
    <recommendedName>
        <fullName evidence="1">ARG and Rhodanese-Phosphatase-superfamily-associated domain-containing protein</fullName>
    </recommendedName>
</protein>
<feature type="domain" description="ARG and Rhodanese-Phosphatase-superfamily-associated" evidence="1">
    <location>
        <begin position="32"/>
        <end position="246"/>
    </location>
</feature>